<dbReference type="GO" id="GO:0003676">
    <property type="term" value="F:nucleic acid binding"/>
    <property type="evidence" value="ECO:0007669"/>
    <property type="project" value="InterPro"/>
</dbReference>
<dbReference type="PANTHER" id="PTHR13068">
    <property type="entry name" value="CGI-12 PROTEIN-RELATED"/>
    <property type="match status" value="1"/>
</dbReference>
<keyword evidence="4" id="KW-0805">Transcription regulation</keyword>
<reference evidence="8" key="2">
    <citation type="submission" date="2022-10" db="EMBL/GenBank/DDBJ databases">
        <authorList>
            <consortium name="ENA_rothamsted_submissions"/>
            <consortium name="culmorum"/>
            <person name="King R."/>
        </authorList>
    </citation>
    <scope>NUCLEOTIDE SEQUENCE</scope>
</reference>
<keyword evidence="5" id="KW-0496">Mitochondrion</keyword>
<dbReference type="GO" id="GO:0061668">
    <property type="term" value="P:mitochondrial ribosome assembly"/>
    <property type="evidence" value="ECO:0007669"/>
    <property type="project" value="TreeGrafter"/>
</dbReference>
<evidence type="ECO:0000256" key="1">
    <source>
        <dbReference type="ARBA" id="ARBA00004173"/>
    </source>
</evidence>
<accession>A0A9N9QVZ6</accession>
<evidence type="ECO:0000256" key="5">
    <source>
        <dbReference type="ARBA" id="ARBA00023128"/>
    </source>
</evidence>
<evidence type="ECO:0000256" key="6">
    <source>
        <dbReference type="ARBA" id="ARBA00023163"/>
    </source>
</evidence>
<dbReference type="Proteomes" id="UP001153714">
    <property type="component" value="Chromosome 12"/>
</dbReference>
<dbReference type="InterPro" id="IPR038538">
    <property type="entry name" value="MTERF_sf"/>
</dbReference>
<dbReference type="EMBL" id="OU893343">
    <property type="protein sequence ID" value="CAG9784478.1"/>
    <property type="molecule type" value="Genomic_DNA"/>
</dbReference>
<protein>
    <recommendedName>
        <fullName evidence="7">Transcription termination factor 3, mitochondrial</fullName>
    </recommendedName>
</protein>
<comment type="subcellular location">
    <subcellularLocation>
        <location evidence="1">Mitochondrion</location>
    </subcellularLocation>
</comment>
<reference evidence="8" key="1">
    <citation type="submission" date="2021-12" db="EMBL/GenBank/DDBJ databases">
        <authorList>
            <person name="King R."/>
        </authorList>
    </citation>
    <scope>NUCLEOTIDE SEQUENCE</scope>
</reference>
<evidence type="ECO:0000256" key="4">
    <source>
        <dbReference type="ARBA" id="ARBA00023015"/>
    </source>
</evidence>
<dbReference type="GO" id="GO:0005739">
    <property type="term" value="C:mitochondrion"/>
    <property type="evidence" value="ECO:0007669"/>
    <property type="project" value="UniProtKB-SubCell"/>
</dbReference>
<dbReference type="GO" id="GO:0006390">
    <property type="term" value="P:mitochondrial transcription"/>
    <property type="evidence" value="ECO:0007669"/>
    <property type="project" value="TreeGrafter"/>
</dbReference>
<dbReference type="AlphaFoldDB" id="A0A9N9QVZ6"/>
<dbReference type="Gene3D" id="1.25.70.10">
    <property type="entry name" value="Transcription termination factor 3, mitochondrial"/>
    <property type="match status" value="1"/>
</dbReference>
<organism evidence="8 9">
    <name type="scientific">Diatraea saccharalis</name>
    <name type="common">sugarcane borer</name>
    <dbReference type="NCBI Taxonomy" id="40085"/>
    <lineage>
        <taxon>Eukaryota</taxon>
        <taxon>Metazoa</taxon>
        <taxon>Ecdysozoa</taxon>
        <taxon>Arthropoda</taxon>
        <taxon>Hexapoda</taxon>
        <taxon>Insecta</taxon>
        <taxon>Pterygota</taxon>
        <taxon>Neoptera</taxon>
        <taxon>Endopterygota</taxon>
        <taxon>Lepidoptera</taxon>
        <taxon>Glossata</taxon>
        <taxon>Ditrysia</taxon>
        <taxon>Pyraloidea</taxon>
        <taxon>Crambidae</taxon>
        <taxon>Crambinae</taxon>
        <taxon>Diatraea</taxon>
    </lineage>
</organism>
<evidence type="ECO:0000313" key="9">
    <source>
        <dbReference type="Proteomes" id="UP001153714"/>
    </source>
</evidence>
<dbReference type="InterPro" id="IPR003690">
    <property type="entry name" value="MTERF"/>
</dbReference>
<name>A0A9N9QVZ6_9NEOP</name>
<evidence type="ECO:0000256" key="2">
    <source>
        <dbReference type="ARBA" id="ARBA00007692"/>
    </source>
</evidence>
<keyword evidence="6" id="KW-0804">Transcription</keyword>
<evidence type="ECO:0000313" key="8">
    <source>
        <dbReference type="EMBL" id="CAG9784478.1"/>
    </source>
</evidence>
<keyword evidence="9" id="KW-1185">Reference proteome</keyword>
<dbReference type="SMART" id="SM00733">
    <property type="entry name" value="Mterf"/>
    <property type="match status" value="5"/>
</dbReference>
<comment type="similarity">
    <text evidence="2">Belongs to the mTERF family.</text>
</comment>
<dbReference type="GO" id="GO:0006355">
    <property type="term" value="P:regulation of DNA-templated transcription"/>
    <property type="evidence" value="ECO:0007669"/>
    <property type="project" value="UniProtKB-ARBA"/>
</dbReference>
<keyword evidence="3" id="KW-0809">Transit peptide</keyword>
<evidence type="ECO:0000256" key="3">
    <source>
        <dbReference type="ARBA" id="ARBA00022946"/>
    </source>
</evidence>
<dbReference type="FunFam" id="1.25.70.10:FF:000002">
    <property type="entry name" value="transcription termination factor 3, mitochondrial"/>
    <property type="match status" value="1"/>
</dbReference>
<sequence length="335" mass="39282">MALFKLMKHTCTLKSLYCVNNAIVSYSQKQELISNITYENASSNSLNETCEDLSSFTPYYPKTFNLAAYINNSELLQNLLHLNVNLSKIEKKPYIAEKVLKLNSETIGNFILFIKDYVDANEIGNFITKNPLILYESLEDLSIRINYLHSKQFSNTEVRRIISKNPYWLMFSTTRIDRRLGYFQNKFNLCGSEVRGLTAKQPRLITYNLHHVITNTFVIKEEMGFEDQELKKLLLDKPKLWMLNQRALLERFKYIHNVMNIPHSIILLCPEVLLSRNFRVKQRHMFLKKLGRDQFDPKKENFVPLKALVEGTDVEFCKKYAKCNVSDFNTFLKTI</sequence>
<proteinExistence type="inferred from homology"/>
<dbReference type="Pfam" id="PF02536">
    <property type="entry name" value="mTERF"/>
    <property type="match status" value="1"/>
</dbReference>
<evidence type="ECO:0000256" key="7">
    <source>
        <dbReference type="ARBA" id="ARBA00071275"/>
    </source>
</evidence>
<dbReference type="PANTHER" id="PTHR13068:SF112">
    <property type="entry name" value="TRANSCRIPTION TERMINATION FACTOR 3, MITOCHONDRIAL"/>
    <property type="match status" value="1"/>
</dbReference>
<gene>
    <name evidence="8" type="ORF">DIATSA_LOCUS2571</name>
</gene>
<dbReference type="OrthoDB" id="637682at2759"/>